<keyword evidence="3" id="KW-1185">Reference proteome</keyword>
<dbReference type="GeneID" id="22111946"/>
<accession>A0A088FS27</accession>
<dbReference type="OrthoDB" id="18601at10239"/>
<reference evidence="2 3" key="1">
    <citation type="submission" date="2014-10" db="EMBL/GenBank/DDBJ databases">
        <title>Complete Genome of Lelliottia podophage phD2B.</title>
        <authorList>
            <person name="Nowicki G."/>
            <person name="Barylski J."/>
            <person name="Kujawa N."/>
            <person name="Gozdzicka-Jozefiak A."/>
        </authorList>
    </citation>
    <scope>NUCLEOTIDE SEQUENCE [LARGE SCALE GENOMIC DNA]</scope>
</reference>
<name>A0A088FS27_9CAUD</name>
<gene>
    <name evidence="2" type="ORF">phD2B_0016</name>
</gene>
<sequence length="125" mass="14190">MSVVSTVVFLSQSLRVMANRMHSKAINAMEKRIKQVEAEQVKCEAHRSKMMVNCHNKHYAAKAAATTKFNEEMAALKKKHFARIDKLDTAFEQNRRTIALTSQASSNELKRELAMLGSELDHLTK</sequence>
<keyword evidence="1" id="KW-0175">Coiled coil</keyword>
<protein>
    <submittedName>
        <fullName evidence="2">Uncharacterized protein</fullName>
    </submittedName>
</protein>
<dbReference type="EMBL" id="KM370384">
    <property type="protein sequence ID" value="AIM51243.1"/>
    <property type="molecule type" value="Genomic_DNA"/>
</dbReference>
<dbReference type="Proteomes" id="UP000029353">
    <property type="component" value="Segment"/>
</dbReference>
<proteinExistence type="predicted"/>
<feature type="coiled-coil region" evidence="1">
    <location>
        <begin position="19"/>
        <end position="46"/>
    </location>
</feature>
<evidence type="ECO:0000313" key="2">
    <source>
        <dbReference type="EMBL" id="AIM51243.1"/>
    </source>
</evidence>
<evidence type="ECO:0000313" key="3">
    <source>
        <dbReference type="Proteomes" id="UP000029353"/>
    </source>
</evidence>
<dbReference type="KEGG" id="vg:22111946"/>
<evidence type="ECO:0000256" key="1">
    <source>
        <dbReference type="SAM" id="Coils"/>
    </source>
</evidence>
<dbReference type="RefSeq" id="YP_009102762.1">
    <property type="nucleotide sequence ID" value="NC_025450.1"/>
</dbReference>
<organism evidence="2 3">
    <name type="scientific">Lelliottia phage phD2B</name>
    <dbReference type="NCBI Taxonomy" id="1542498"/>
    <lineage>
        <taxon>Viruses</taxon>
        <taxon>Duplodnaviria</taxon>
        <taxon>Heunggongvirae</taxon>
        <taxon>Uroviricota</taxon>
        <taxon>Caudoviricetes</taxon>
        <taxon>Autographivirales</taxon>
        <taxon>Autosignataviridae</taxon>
        <taxon>Molineuxvirinae</taxon>
        <taxon>Tuodvirus</taxon>
        <taxon>Tuodvirus phD2B</taxon>
    </lineage>
</organism>